<accession>A0A316A544</accession>
<evidence type="ECO:0000313" key="5">
    <source>
        <dbReference type="EMBL" id="PWJ53036.1"/>
    </source>
</evidence>
<dbReference type="Proteomes" id="UP000245469">
    <property type="component" value="Unassembled WGS sequence"/>
</dbReference>
<comment type="caution">
    <text evidence="5">The sequence shown here is derived from an EMBL/GenBank/DDBJ whole genome shotgun (WGS) entry which is preliminary data.</text>
</comment>
<dbReference type="PANTHER" id="PTHR43179">
    <property type="entry name" value="RHAMNOSYLTRANSFERASE WBBL"/>
    <property type="match status" value="1"/>
</dbReference>
<organism evidence="5 6">
    <name type="scientific">Quadrisphaera granulorum</name>
    <dbReference type="NCBI Taxonomy" id="317664"/>
    <lineage>
        <taxon>Bacteria</taxon>
        <taxon>Bacillati</taxon>
        <taxon>Actinomycetota</taxon>
        <taxon>Actinomycetes</taxon>
        <taxon>Kineosporiales</taxon>
        <taxon>Kineosporiaceae</taxon>
        <taxon>Quadrisphaera</taxon>
    </lineage>
</organism>
<dbReference type="GO" id="GO:0016757">
    <property type="term" value="F:glycosyltransferase activity"/>
    <property type="evidence" value="ECO:0007669"/>
    <property type="project" value="UniProtKB-KW"/>
</dbReference>
<keyword evidence="3" id="KW-0328">Glycosyltransferase</keyword>
<proteinExistence type="inferred from homology"/>
<evidence type="ECO:0000256" key="3">
    <source>
        <dbReference type="ARBA" id="ARBA00022676"/>
    </source>
</evidence>
<dbReference type="PANTHER" id="PTHR43179:SF12">
    <property type="entry name" value="GALACTOFURANOSYLTRANSFERASE GLFT2"/>
    <property type="match status" value="1"/>
</dbReference>
<dbReference type="AlphaFoldDB" id="A0A316A544"/>
<reference evidence="5 6" key="1">
    <citation type="submission" date="2018-03" db="EMBL/GenBank/DDBJ databases">
        <title>Genomic Encyclopedia of Archaeal and Bacterial Type Strains, Phase II (KMG-II): from individual species to whole genera.</title>
        <authorList>
            <person name="Goeker M."/>
        </authorList>
    </citation>
    <scope>NUCLEOTIDE SEQUENCE [LARGE SCALE GENOMIC DNA]</scope>
    <source>
        <strain evidence="5 6">DSM 44889</strain>
    </source>
</reference>
<dbReference type="Gene3D" id="3.90.550.10">
    <property type="entry name" value="Spore Coat Polysaccharide Biosynthesis Protein SpsA, Chain A"/>
    <property type="match status" value="1"/>
</dbReference>
<keyword evidence="4 5" id="KW-0808">Transferase</keyword>
<dbReference type="InterPro" id="IPR029044">
    <property type="entry name" value="Nucleotide-diphossugar_trans"/>
</dbReference>
<evidence type="ECO:0000313" key="6">
    <source>
        <dbReference type="Proteomes" id="UP000245469"/>
    </source>
</evidence>
<keyword evidence="6" id="KW-1185">Reference proteome</keyword>
<name>A0A316A544_9ACTN</name>
<gene>
    <name evidence="5" type="ORF">BXY45_11553</name>
</gene>
<comment type="similarity">
    <text evidence="2">Belongs to the glycosyltransferase 2 family.</text>
</comment>
<dbReference type="EMBL" id="QGDQ01000015">
    <property type="protein sequence ID" value="PWJ53036.1"/>
    <property type="molecule type" value="Genomic_DNA"/>
</dbReference>
<dbReference type="SUPFAM" id="SSF53448">
    <property type="entry name" value="Nucleotide-diphospho-sugar transferases"/>
    <property type="match status" value="1"/>
</dbReference>
<evidence type="ECO:0000256" key="4">
    <source>
        <dbReference type="ARBA" id="ARBA00022679"/>
    </source>
</evidence>
<comment type="pathway">
    <text evidence="1">Cell wall biogenesis; cell wall polysaccharide biosynthesis.</text>
</comment>
<evidence type="ECO:0000256" key="2">
    <source>
        <dbReference type="ARBA" id="ARBA00006739"/>
    </source>
</evidence>
<dbReference type="Pfam" id="PF13641">
    <property type="entry name" value="Glyco_tranf_2_3"/>
    <property type="match status" value="1"/>
</dbReference>
<evidence type="ECO:0000256" key="1">
    <source>
        <dbReference type="ARBA" id="ARBA00004776"/>
    </source>
</evidence>
<sequence>MIRRGRSSVRAAPRGAVYGGLVSAQLRVVAVVVAHNRRELLLACLRALATQKRPVDLVVVVDNASHDGSADAAVRLAHELDLPLDAVRLARNTGGAGGFAAGLARAVAGHAADRVWLMDDDTIPSPTALGELLAVDERYQWLGGARPAVTASRVVWTDGRDHPMNTPRPRPLARTVDKRLSARAGAVPVRSSSFVSMLVDASAVRRHGLPVADYFLWNDDFEYSTRLLRHGVGLYVPTSVVEHRTKTFGSTDADPGERFRWEVRNKIWMFTRSGGLAWWEKLLYGGSSVRRWVRTFQRSQAPEVLWAAVRAGVREALKPPRTTAQVLSGLGPVSDQAAGLEAGTWR</sequence>
<protein>
    <submittedName>
        <fullName evidence="5">GT2 family glycosyltransferase</fullName>
    </submittedName>
</protein>